<dbReference type="Gene3D" id="3.40.50.300">
    <property type="entry name" value="P-loop containing nucleotide triphosphate hydrolases"/>
    <property type="match status" value="1"/>
</dbReference>
<dbReference type="PROSITE" id="PS00211">
    <property type="entry name" value="ABC_TRANSPORTER_1"/>
    <property type="match status" value="1"/>
</dbReference>
<protein>
    <submittedName>
        <fullName evidence="8">Putative spermidine/putrescine transport system ATP-binding protein</fullName>
    </submittedName>
</protein>
<evidence type="ECO:0000313" key="9">
    <source>
        <dbReference type="Proteomes" id="UP000184159"/>
    </source>
</evidence>
<dbReference type="InterPro" id="IPR008995">
    <property type="entry name" value="Mo/tungstate-bd_C_term_dom"/>
</dbReference>
<dbReference type="PANTHER" id="PTHR43875:SF15">
    <property type="entry name" value="TREHALOSE IMPORT ATP-BINDING PROTEIN SUGC"/>
    <property type="match status" value="1"/>
</dbReference>
<dbReference type="InterPro" id="IPR013611">
    <property type="entry name" value="Transp-assoc_OB_typ2"/>
</dbReference>
<dbReference type="GO" id="GO:0140359">
    <property type="term" value="F:ABC-type transporter activity"/>
    <property type="evidence" value="ECO:0007669"/>
    <property type="project" value="UniProtKB-ARBA"/>
</dbReference>
<keyword evidence="9" id="KW-1185">Reference proteome</keyword>
<evidence type="ECO:0000259" key="7">
    <source>
        <dbReference type="PROSITE" id="PS50893"/>
    </source>
</evidence>
<keyword evidence="2" id="KW-1003">Cell membrane</keyword>
<evidence type="ECO:0000256" key="3">
    <source>
        <dbReference type="ARBA" id="ARBA00022741"/>
    </source>
</evidence>
<dbReference type="GO" id="GO:0016887">
    <property type="term" value="F:ATP hydrolysis activity"/>
    <property type="evidence" value="ECO:0007669"/>
    <property type="project" value="InterPro"/>
</dbReference>
<dbReference type="GO" id="GO:0005524">
    <property type="term" value="F:ATP binding"/>
    <property type="evidence" value="ECO:0007669"/>
    <property type="project" value="UniProtKB-KW"/>
</dbReference>
<dbReference type="Gene3D" id="2.40.50.140">
    <property type="entry name" value="Nucleic acid-binding proteins"/>
    <property type="match status" value="1"/>
</dbReference>
<dbReference type="InterPro" id="IPR047641">
    <property type="entry name" value="ABC_transpr_MalK/UgpC-like"/>
</dbReference>
<dbReference type="InterPro" id="IPR012340">
    <property type="entry name" value="NA-bd_OB-fold"/>
</dbReference>
<dbReference type="EMBL" id="FQUH01000005">
    <property type="protein sequence ID" value="SHF04970.1"/>
    <property type="molecule type" value="Genomic_DNA"/>
</dbReference>
<dbReference type="Proteomes" id="UP000184159">
    <property type="component" value="Unassembled WGS sequence"/>
</dbReference>
<dbReference type="Gene3D" id="2.40.50.100">
    <property type="match status" value="1"/>
</dbReference>
<dbReference type="SUPFAM" id="SSF50331">
    <property type="entry name" value="MOP-like"/>
    <property type="match status" value="1"/>
</dbReference>
<accession>A0A1M4YGV8</accession>
<dbReference type="SUPFAM" id="SSF52540">
    <property type="entry name" value="P-loop containing nucleoside triphosphate hydrolases"/>
    <property type="match status" value="1"/>
</dbReference>
<keyword evidence="1" id="KW-0813">Transport</keyword>
<dbReference type="FunFam" id="3.40.50.300:FF:000042">
    <property type="entry name" value="Maltose/maltodextrin ABC transporter, ATP-binding protein"/>
    <property type="match status" value="1"/>
</dbReference>
<dbReference type="InterPro" id="IPR017871">
    <property type="entry name" value="ABC_transporter-like_CS"/>
</dbReference>
<feature type="domain" description="ABC transporter" evidence="7">
    <location>
        <begin position="18"/>
        <end position="250"/>
    </location>
</feature>
<dbReference type="SMART" id="SM00382">
    <property type="entry name" value="AAA"/>
    <property type="match status" value="1"/>
</dbReference>
<evidence type="ECO:0000256" key="5">
    <source>
        <dbReference type="ARBA" id="ARBA00022967"/>
    </source>
</evidence>
<reference evidence="9" key="1">
    <citation type="submission" date="2016-11" db="EMBL/GenBank/DDBJ databases">
        <authorList>
            <person name="Varghese N."/>
            <person name="Submissions S."/>
        </authorList>
    </citation>
    <scope>NUCLEOTIDE SEQUENCE [LARGE SCALE GENOMIC DNA]</scope>
    <source>
        <strain evidence="9">DSM 21264</strain>
    </source>
</reference>
<dbReference type="PANTHER" id="PTHR43875">
    <property type="entry name" value="MALTODEXTRIN IMPORT ATP-BINDING PROTEIN MSMX"/>
    <property type="match status" value="1"/>
</dbReference>
<evidence type="ECO:0000256" key="2">
    <source>
        <dbReference type="ARBA" id="ARBA00022475"/>
    </source>
</evidence>
<name>A0A1M4YGV8_VIBGA</name>
<evidence type="ECO:0000256" key="4">
    <source>
        <dbReference type="ARBA" id="ARBA00022840"/>
    </source>
</evidence>
<dbReference type="InterPro" id="IPR003593">
    <property type="entry name" value="AAA+_ATPase"/>
</dbReference>
<keyword evidence="4 8" id="KW-0067">ATP-binding</keyword>
<dbReference type="GO" id="GO:0055052">
    <property type="term" value="C:ATP-binding cassette (ABC) transporter complex, substrate-binding subunit-containing"/>
    <property type="evidence" value="ECO:0007669"/>
    <property type="project" value="TreeGrafter"/>
</dbReference>
<dbReference type="Pfam" id="PF08402">
    <property type="entry name" value="TOBE_2"/>
    <property type="match status" value="1"/>
</dbReference>
<sequence length="369" mass="41347">MLHESDIHMNIAKSSVAITLNQVQKTFADGTLALKPLDLHVEPGEILVLLGPSGCGKTTTLRLIAGLEFADQGGTIHFGERDVTHQPIEHRQVGMVFQSYALFPNMNVRENIGYGLRVRGESKAQRHAKVAEMLTMFDLEPYADRAIHQLSGGQRQRVALARAIITQPEVLLLDEPLSALDARLKQRLRGEIHQMLKRLGITAIYVTHDQEEAMVMGDRIAVLEHGEIAQIGSAEEIYLTPNNHFVADFIGQINCFYGKREHDVFVLGQAQQLRLSEQHCAQLHEGRPATAMVRPEDIQILDEATEETLLGEVQTSTFLGDRTRVQVKIASLDEPLLIDCFARRHYQPDQPVYLSIAPQRLVFLGDREC</sequence>
<dbReference type="InterPro" id="IPR027417">
    <property type="entry name" value="P-loop_NTPase"/>
</dbReference>
<evidence type="ECO:0000256" key="1">
    <source>
        <dbReference type="ARBA" id="ARBA00022448"/>
    </source>
</evidence>
<proteinExistence type="predicted"/>
<dbReference type="PROSITE" id="PS50893">
    <property type="entry name" value="ABC_TRANSPORTER_2"/>
    <property type="match status" value="1"/>
</dbReference>
<keyword evidence="5" id="KW-1278">Translocase</keyword>
<dbReference type="InterPro" id="IPR003439">
    <property type="entry name" value="ABC_transporter-like_ATP-bd"/>
</dbReference>
<gene>
    <name evidence="8" type="ORF">SAMN02745781_01314</name>
</gene>
<keyword evidence="3" id="KW-0547">Nucleotide-binding</keyword>
<keyword evidence="6" id="KW-0472">Membrane</keyword>
<organism evidence="8 9">
    <name type="scientific">Vibrio gazogenes DSM 21264 = NBRC 103151</name>
    <dbReference type="NCBI Taxonomy" id="1123492"/>
    <lineage>
        <taxon>Bacteria</taxon>
        <taxon>Pseudomonadati</taxon>
        <taxon>Pseudomonadota</taxon>
        <taxon>Gammaproteobacteria</taxon>
        <taxon>Vibrionales</taxon>
        <taxon>Vibrionaceae</taxon>
        <taxon>Vibrio</taxon>
    </lineage>
</organism>
<dbReference type="Pfam" id="PF00005">
    <property type="entry name" value="ABC_tran"/>
    <property type="match status" value="1"/>
</dbReference>
<evidence type="ECO:0000256" key="6">
    <source>
        <dbReference type="ARBA" id="ARBA00023136"/>
    </source>
</evidence>
<evidence type="ECO:0000313" key="8">
    <source>
        <dbReference type="EMBL" id="SHF04970.1"/>
    </source>
</evidence>
<dbReference type="AlphaFoldDB" id="A0A1M4YGV8"/>